<evidence type="ECO:0000313" key="2">
    <source>
        <dbReference type="EMBL" id="NUU03562.1"/>
    </source>
</evidence>
<feature type="region of interest" description="Disordered" evidence="1">
    <location>
        <begin position="137"/>
        <end position="165"/>
    </location>
</feature>
<sequence>MTYALSGRAGDACGALSRKNVADLPSATVARGNKVSRMTSSWLAVVRQLPQYRRAEKIPSRQSTTRCTTMPAFAAGRCGACRYVLKNFRRPRLPRTAIKTRRAHMHMRKSRAPGLPGPAMRLISNTRCSRKLPLQKNIRAPPSSPAHAYAAGATSSLTTQEGKSPAARGKIFPIWHDSSYNGKAAGDAGRAGDQAMRRGERRRAPRSAATGRRRLRAGVENSIVRSLVHVRHQGFHHGVMRKNSAL</sequence>
<organism evidence="2 3">
    <name type="scientific">Herbaspirillum robiniae</name>
    <dbReference type="NCBI Taxonomy" id="2014887"/>
    <lineage>
        <taxon>Bacteria</taxon>
        <taxon>Pseudomonadati</taxon>
        <taxon>Pseudomonadota</taxon>
        <taxon>Betaproteobacteria</taxon>
        <taxon>Burkholderiales</taxon>
        <taxon>Oxalobacteraceae</taxon>
        <taxon>Herbaspirillum</taxon>
    </lineage>
</organism>
<keyword evidence="3" id="KW-1185">Reference proteome</keyword>
<feature type="compositionally biased region" description="Basic residues" evidence="1">
    <location>
        <begin position="199"/>
        <end position="213"/>
    </location>
</feature>
<dbReference type="RefSeq" id="WP_148664549.1">
    <property type="nucleotide sequence ID" value="NZ_CP018845.1"/>
</dbReference>
<feature type="compositionally biased region" description="Low complexity" evidence="1">
    <location>
        <begin position="145"/>
        <end position="156"/>
    </location>
</feature>
<dbReference type="EMBL" id="JABFMT010000023">
    <property type="protein sequence ID" value="NUU03562.1"/>
    <property type="molecule type" value="Genomic_DNA"/>
</dbReference>
<reference evidence="2 3" key="1">
    <citation type="journal article" date="2020" name="Front. Plant Sci.">
        <title>Isolation of Rhizosphere Bacteria That Improve Quality and Water Stress Tolerance in Greenhouse Ornamentals.</title>
        <authorList>
            <person name="Nordstedt N.P."/>
            <person name="Jones M.L."/>
        </authorList>
    </citation>
    <scope>NUCLEOTIDE SEQUENCE [LARGE SCALE GENOMIC DNA]</scope>
    <source>
        <strain evidence="2 3">C6C2</strain>
    </source>
</reference>
<evidence type="ECO:0000256" key="1">
    <source>
        <dbReference type="SAM" id="MobiDB-lite"/>
    </source>
</evidence>
<name>A0ABX2LYL5_9BURK</name>
<dbReference type="Proteomes" id="UP000536746">
    <property type="component" value="Unassembled WGS sequence"/>
</dbReference>
<gene>
    <name evidence="2" type="ORF">HNO84_18280</name>
</gene>
<comment type="caution">
    <text evidence="2">The sequence shown here is derived from an EMBL/GenBank/DDBJ whole genome shotgun (WGS) entry which is preliminary data.</text>
</comment>
<feature type="region of interest" description="Disordered" evidence="1">
    <location>
        <begin position="182"/>
        <end position="213"/>
    </location>
</feature>
<protein>
    <submittedName>
        <fullName evidence="2">Uncharacterized protein</fullName>
    </submittedName>
</protein>
<accession>A0ABX2LYL5</accession>
<feature type="compositionally biased region" description="Low complexity" evidence="1">
    <location>
        <begin position="182"/>
        <end position="194"/>
    </location>
</feature>
<evidence type="ECO:0000313" key="3">
    <source>
        <dbReference type="Proteomes" id="UP000536746"/>
    </source>
</evidence>
<proteinExistence type="predicted"/>